<proteinExistence type="predicted"/>
<dbReference type="PANTHER" id="PTHR12390">
    <property type="entry name" value="UROPORPHYRINOGEN III SYNTHASE"/>
    <property type="match status" value="1"/>
</dbReference>
<dbReference type="Proteomes" id="UP000246740">
    <property type="component" value="Unassembled WGS sequence"/>
</dbReference>
<dbReference type="InterPro" id="IPR036108">
    <property type="entry name" value="4pyrrol_syn_uPrphyn_synt_sf"/>
</dbReference>
<dbReference type="GO" id="GO:0006780">
    <property type="term" value="P:uroporphyrinogen III biosynthetic process"/>
    <property type="evidence" value="ECO:0007669"/>
    <property type="project" value="InterPro"/>
</dbReference>
<evidence type="ECO:0000256" key="1">
    <source>
        <dbReference type="SAM" id="MobiDB-lite"/>
    </source>
</evidence>
<accession>A0A317XS88</accession>
<dbReference type="InParanoid" id="A0A317XS88"/>
<dbReference type="Pfam" id="PF02602">
    <property type="entry name" value="HEM4"/>
    <property type="match status" value="1"/>
</dbReference>
<feature type="region of interest" description="Disordered" evidence="1">
    <location>
        <begin position="355"/>
        <end position="394"/>
    </location>
</feature>
<feature type="compositionally biased region" description="Polar residues" evidence="1">
    <location>
        <begin position="528"/>
        <end position="554"/>
    </location>
</feature>
<evidence type="ECO:0000313" key="3">
    <source>
        <dbReference type="EMBL" id="PWZ01117.1"/>
    </source>
</evidence>
<dbReference type="STRING" id="1882483.A0A317XS88"/>
<dbReference type="InterPro" id="IPR039793">
    <property type="entry name" value="UROS/Hem4"/>
</dbReference>
<organism evidence="3 4">
    <name type="scientific">Testicularia cyperi</name>
    <dbReference type="NCBI Taxonomy" id="1882483"/>
    <lineage>
        <taxon>Eukaryota</taxon>
        <taxon>Fungi</taxon>
        <taxon>Dikarya</taxon>
        <taxon>Basidiomycota</taxon>
        <taxon>Ustilaginomycotina</taxon>
        <taxon>Ustilaginomycetes</taxon>
        <taxon>Ustilaginales</taxon>
        <taxon>Anthracoideaceae</taxon>
        <taxon>Testicularia</taxon>
    </lineage>
</organism>
<dbReference type="PANTHER" id="PTHR12390:SF0">
    <property type="entry name" value="UROPORPHYRINOGEN-III SYNTHASE"/>
    <property type="match status" value="1"/>
</dbReference>
<evidence type="ECO:0000259" key="2">
    <source>
        <dbReference type="Pfam" id="PF02602"/>
    </source>
</evidence>
<reference evidence="3 4" key="1">
    <citation type="journal article" date="2018" name="Mol. Biol. Evol.">
        <title>Broad Genomic Sampling Reveals a Smut Pathogenic Ancestry of the Fungal Clade Ustilaginomycotina.</title>
        <authorList>
            <person name="Kijpornyongpan T."/>
            <person name="Mondo S.J."/>
            <person name="Barry K."/>
            <person name="Sandor L."/>
            <person name="Lee J."/>
            <person name="Lipzen A."/>
            <person name="Pangilinan J."/>
            <person name="LaButti K."/>
            <person name="Hainaut M."/>
            <person name="Henrissat B."/>
            <person name="Grigoriev I.V."/>
            <person name="Spatafora J.W."/>
            <person name="Aime M.C."/>
        </authorList>
    </citation>
    <scope>NUCLEOTIDE SEQUENCE [LARGE SCALE GENOMIC DNA]</scope>
    <source>
        <strain evidence="3 4">MCA 3645</strain>
    </source>
</reference>
<dbReference type="UniPathway" id="UPA00251">
    <property type="reaction ID" value="UER00320"/>
</dbReference>
<keyword evidence="4" id="KW-1185">Reference proteome</keyword>
<dbReference type="Gene3D" id="3.40.50.10090">
    <property type="match status" value="3"/>
</dbReference>
<name>A0A317XS88_9BASI</name>
<dbReference type="OrthoDB" id="5595751at2759"/>
<feature type="region of interest" description="Disordered" evidence="1">
    <location>
        <begin position="88"/>
        <end position="133"/>
    </location>
</feature>
<dbReference type="AlphaFoldDB" id="A0A317XS88"/>
<dbReference type="GO" id="GO:0004852">
    <property type="term" value="F:uroporphyrinogen-III synthase activity"/>
    <property type="evidence" value="ECO:0007669"/>
    <property type="project" value="InterPro"/>
</dbReference>
<feature type="compositionally biased region" description="Low complexity" evidence="1">
    <location>
        <begin position="88"/>
        <end position="111"/>
    </location>
</feature>
<sequence length="609" mass="64189">MEESPPPISVLLLRSPVPMSKGTDPYHDAFGSFCLPSFASSALESGASTPLPGLGSAHRASLHVASDASALDLFKTALAQQAFATSVPSSSSSASAPASTSTALPSATQPPLSSATGRRKGKFIQDQPRLMTHHLSYPSGPHGNEIEIEYCVTSFPILSHALVNQHDLVDRILHGCPANEDSGHRRPYRGVIATSQRAVEAYTEAGVQAQNVLRSKGKSSSSSPTQWNRIPFFAVGPATASALRSLPLAPWLRPRLVMGGEATGNGDALARYVVRHFSGPSLIDSGHNNDSSEHCATLPDRLLYLVGDKNATTIPDLLLQSAQPPASIPLDELQVYQTGPDSHFAEGCEILAKTLPTVVSRPPSRRPSQGSMQSRPGSRRPSGSSLAGSERGAAAVAPPAAAAAGLMSPAGVASMTSHEPGDKRGGSSVAAAPSHLTTAVGGSPNLIASPADLEPEPINPIEEESVLKLLRRSSANGLGTGSVTQRRLVGRPDWIVFFSPSGVNYALEEFRRRHWLPPDRSGKITSLADKQSSTTDTNSAVRFTNDSTETHRSTGSAVSRFPKVAVLGATTRAWIVEHLGFEPDAVAQRPGPKELREAIEAVEMQARFG</sequence>
<dbReference type="GO" id="GO:0006782">
    <property type="term" value="P:protoporphyrinogen IX biosynthetic process"/>
    <property type="evidence" value="ECO:0007669"/>
    <property type="project" value="UniProtKB-UniPathway"/>
</dbReference>
<dbReference type="EMBL" id="KZ819191">
    <property type="protein sequence ID" value="PWZ01117.1"/>
    <property type="molecule type" value="Genomic_DNA"/>
</dbReference>
<feature type="compositionally biased region" description="Low complexity" evidence="1">
    <location>
        <begin position="360"/>
        <end position="385"/>
    </location>
</feature>
<evidence type="ECO:0000313" key="4">
    <source>
        <dbReference type="Proteomes" id="UP000246740"/>
    </source>
</evidence>
<dbReference type="InterPro" id="IPR003754">
    <property type="entry name" value="4pyrrol_synth_uPrphyn_synth"/>
</dbReference>
<protein>
    <recommendedName>
        <fullName evidence="2">Tetrapyrrole biosynthesis uroporphyrinogen III synthase domain-containing protein</fullName>
    </recommendedName>
</protein>
<dbReference type="SUPFAM" id="SSF69618">
    <property type="entry name" value="HemD-like"/>
    <property type="match status" value="2"/>
</dbReference>
<dbReference type="GO" id="GO:0005829">
    <property type="term" value="C:cytosol"/>
    <property type="evidence" value="ECO:0007669"/>
    <property type="project" value="TreeGrafter"/>
</dbReference>
<gene>
    <name evidence="3" type="ORF">BCV70DRAFT_159266</name>
</gene>
<feature type="region of interest" description="Disordered" evidence="1">
    <location>
        <begin position="518"/>
        <end position="554"/>
    </location>
</feature>
<feature type="domain" description="Tetrapyrrole biosynthesis uroporphyrinogen III synthase" evidence="2">
    <location>
        <begin position="187"/>
        <end position="344"/>
    </location>
</feature>